<keyword evidence="2" id="KW-1185">Reference proteome</keyword>
<evidence type="ECO:0000313" key="1">
    <source>
        <dbReference type="EMBL" id="AGI69468.1"/>
    </source>
</evidence>
<dbReference type="eggNOG" id="COG3328">
    <property type="taxonomic scope" value="Bacteria"/>
</dbReference>
<proteinExistence type="predicted"/>
<dbReference type="KEGG" id="oat:OAN307_c40510"/>
<protein>
    <submittedName>
        <fullName evidence="1">Uncharacterized protein</fullName>
    </submittedName>
</protein>
<dbReference type="EMBL" id="CP003740">
    <property type="protein sequence ID" value="AGI69468.1"/>
    <property type="molecule type" value="Genomic_DNA"/>
</dbReference>
<sequence>MSVQVPRVRDRGANADGMKVHFNASLIPPYLRKAKSVAELLPWLYLKHCPAGDACIAERGHLDGGLQGGSGFVGGPACRGVVVFDNHTS</sequence>
<reference evidence="1 2" key="1">
    <citation type="journal article" date="2013" name="PLoS ONE">
        <title>Poles Apart: Arctic and Antarctic Octadecabacter strains Share High Genome Plasticity and a New Type of Xanthorhodopsin.</title>
        <authorList>
            <person name="Vollmers J."/>
            <person name="Voget S."/>
            <person name="Dietrich S."/>
            <person name="Gollnow K."/>
            <person name="Smits M."/>
            <person name="Meyer K."/>
            <person name="Brinkhoff T."/>
            <person name="Simon M."/>
            <person name="Daniel R."/>
        </authorList>
    </citation>
    <scope>NUCLEOTIDE SEQUENCE [LARGE SCALE GENOMIC DNA]</scope>
    <source>
        <strain evidence="1 2">307</strain>
    </source>
</reference>
<organism evidence="1 2">
    <name type="scientific">Octadecabacter antarcticus 307</name>
    <dbReference type="NCBI Taxonomy" id="391626"/>
    <lineage>
        <taxon>Bacteria</taxon>
        <taxon>Pseudomonadati</taxon>
        <taxon>Pseudomonadota</taxon>
        <taxon>Alphaproteobacteria</taxon>
        <taxon>Rhodobacterales</taxon>
        <taxon>Roseobacteraceae</taxon>
        <taxon>Octadecabacter</taxon>
    </lineage>
</organism>
<name>M9RCK1_9RHOB</name>
<dbReference type="AlphaFoldDB" id="M9RCK1"/>
<gene>
    <name evidence="1" type="ORF">OAN307_c40510</name>
</gene>
<evidence type="ECO:0000313" key="2">
    <source>
        <dbReference type="Proteomes" id="UP000005307"/>
    </source>
</evidence>
<accession>M9RCK1</accession>
<dbReference type="Proteomes" id="UP000005307">
    <property type="component" value="Chromosome"/>
</dbReference>
<dbReference type="HOGENOM" id="CLU_2451716_0_0_5"/>